<evidence type="ECO:0000313" key="3">
    <source>
        <dbReference type="Proteomes" id="UP001607302"/>
    </source>
</evidence>
<gene>
    <name evidence="2" type="ORF">V1478_010534</name>
</gene>
<dbReference type="AlphaFoldDB" id="A0ABD2AI24"/>
<evidence type="ECO:0000256" key="1">
    <source>
        <dbReference type="SAM" id="MobiDB-lite"/>
    </source>
</evidence>
<organism evidence="2 3">
    <name type="scientific">Vespula squamosa</name>
    <name type="common">Southern yellow jacket</name>
    <name type="synonym">Wasp</name>
    <dbReference type="NCBI Taxonomy" id="30214"/>
    <lineage>
        <taxon>Eukaryota</taxon>
        <taxon>Metazoa</taxon>
        <taxon>Ecdysozoa</taxon>
        <taxon>Arthropoda</taxon>
        <taxon>Hexapoda</taxon>
        <taxon>Insecta</taxon>
        <taxon>Pterygota</taxon>
        <taxon>Neoptera</taxon>
        <taxon>Endopterygota</taxon>
        <taxon>Hymenoptera</taxon>
        <taxon>Apocrita</taxon>
        <taxon>Aculeata</taxon>
        <taxon>Vespoidea</taxon>
        <taxon>Vespidae</taxon>
        <taxon>Vespinae</taxon>
        <taxon>Vespula</taxon>
    </lineage>
</organism>
<feature type="non-terminal residue" evidence="2">
    <location>
        <position position="1"/>
    </location>
</feature>
<reference evidence="2 3" key="1">
    <citation type="journal article" date="2024" name="Ann. Entomol. Soc. Am.">
        <title>Genomic analyses of the southern and eastern yellowjacket wasps (Hymenoptera: Vespidae) reveal evolutionary signatures of social life.</title>
        <authorList>
            <person name="Catto M.A."/>
            <person name="Caine P.B."/>
            <person name="Orr S.E."/>
            <person name="Hunt B.G."/>
            <person name="Goodisman M.A.D."/>
        </authorList>
    </citation>
    <scope>NUCLEOTIDE SEQUENCE [LARGE SCALE GENOMIC DNA]</scope>
    <source>
        <strain evidence="2">233</strain>
        <tissue evidence="2">Head and thorax</tissue>
    </source>
</reference>
<sequence length="134" mass="15494">NKKDSNHGESDIRKRISSKSSSFPLIQNQRPAKKEPWKLQSLRSISPLVQPTETLYLCRSNVETKSDKRSRGFKGTLYNAGTYQEISRDDRNRRANIYSYLLPKFAVETPQVLTKRKTSGKVLFLSYIHLPTYV</sequence>
<comment type="caution">
    <text evidence="2">The sequence shown here is derived from an EMBL/GenBank/DDBJ whole genome shotgun (WGS) entry which is preliminary data.</text>
</comment>
<dbReference type="EMBL" id="JAUDFV010000147">
    <property type="protein sequence ID" value="KAL2720268.1"/>
    <property type="molecule type" value="Genomic_DNA"/>
</dbReference>
<keyword evidence="3" id="KW-1185">Reference proteome</keyword>
<name>A0ABD2AI24_VESSQ</name>
<dbReference type="Proteomes" id="UP001607302">
    <property type="component" value="Unassembled WGS sequence"/>
</dbReference>
<proteinExistence type="predicted"/>
<feature type="compositionally biased region" description="Basic and acidic residues" evidence="1">
    <location>
        <begin position="1"/>
        <end position="14"/>
    </location>
</feature>
<feature type="region of interest" description="Disordered" evidence="1">
    <location>
        <begin position="1"/>
        <end position="37"/>
    </location>
</feature>
<accession>A0ABD2AI24</accession>
<protein>
    <submittedName>
        <fullName evidence="2">Uncharacterized protein</fullName>
    </submittedName>
</protein>
<evidence type="ECO:0000313" key="2">
    <source>
        <dbReference type="EMBL" id="KAL2720268.1"/>
    </source>
</evidence>